<dbReference type="RefSeq" id="WP_092539917.1">
    <property type="nucleotide sequence ID" value="NZ_FOKV01000001.1"/>
</dbReference>
<keyword evidence="3" id="KW-1185">Reference proteome</keyword>
<evidence type="ECO:0008006" key="4">
    <source>
        <dbReference type="Google" id="ProtNLM"/>
    </source>
</evidence>
<reference evidence="3" key="1">
    <citation type="submission" date="2016-10" db="EMBL/GenBank/DDBJ databases">
        <authorList>
            <person name="Varghese N."/>
            <person name="Submissions S."/>
        </authorList>
    </citation>
    <scope>NUCLEOTIDE SEQUENCE [LARGE SCALE GENOMIC DNA]</scope>
    <source>
        <strain evidence="3">DSM 24499</strain>
    </source>
</reference>
<dbReference type="Proteomes" id="UP000199438">
    <property type="component" value="Unassembled WGS sequence"/>
</dbReference>
<feature type="chain" id="PRO_5011755715" description="Glutamate dehydrogenase" evidence="1">
    <location>
        <begin position="23"/>
        <end position="252"/>
    </location>
</feature>
<dbReference type="EMBL" id="FOKV01000001">
    <property type="protein sequence ID" value="SFB78590.1"/>
    <property type="molecule type" value="Genomic_DNA"/>
</dbReference>
<dbReference type="InterPro" id="IPR011250">
    <property type="entry name" value="OMP/PagP_B-barrel"/>
</dbReference>
<dbReference type="SUPFAM" id="SSF56925">
    <property type="entry name" value="OMPA-like"/>
    <property type="match status" value="1"/>
</dbReference>
<feature type="signal peptide" evidence="1">
    <location>
        <begin position="1"/>
        <end position="22"/>
    </location>
</feature>
<accession>A0A1I1E0U2</accession>
<proteinExistence type="predicted"/>
<keyword evidence="1" id="KW-0732">Signal</keyword>
<evidence type="ECO:0000256" key="1">
    <source>
        <dbReference type="SAM" id="SignalP"/>
    </source>
</evidence>
<dbReference type="STRING" id="1334022.SAMN04487907_101633"/>
<dbReference type="Gene3D" id="2.40.160.20">
    <property type="match status" value="1"/>
</dbReference>
<dbReference type="OrthoDB" id="1142271at2"/>
<organism evidence="2 3">
    <name type="scientific">Zunongwangia mangrovi</name>
    <dbReference type="NCBI Taxonomy" id="1334022"/>
    <lineage>
        <taxon>Bacteria</taxon>
        <taxon>Pseudomonadati</taxon>
        <taxon>Bacteroidota</taxon>
        <taxon>Flavobacteriia</taxon>
        <taxon>Flavobacteriales</taxon>
        <taxon>Flavobacteriaceae</taxon>
        <taxon>Zunongwangia</taxon>
    </lineage>
</organism>
<dbReference type="AlphaFoldDB" id="A0A1I1E0U2"/>
<protein>
    <recommendedName>
        <fullName evidence="4">Glutamate dehydrogenase</fullName>
    </recommendedName>
</protein>
<dbReference type="NCBIfam" id="NF047659">
    <property type="entry name" value="THC0290_0291_fam"/>
    <property type="match status" value="1"/>
</dbReference>
<gene>
    <name evidence="2" type="ORF">SAMN04487907_101633</name>
</gene>
<evidence type="ECO:0000313" key="2">
    <source>
        <dbReference type="EMBL" id="SFB78590.1"/>
    </source>
</evidence>
<name>A0A1I1E0U2_9FLAO</name>
<evidence type="ECO:0000313" key="3">
    <source>
        <dbReference type="Proteomes" id="UP000199438"/>
    </source>
</evidence>
<sequence>MKRFCKSFLIGFICLLSQLGNGQVLHEVGVTAGPAAITTDYGERGEFRNFYQNLGFGVGLQHYMNFVYTGNNTQTNYFKDFFRVRTEIDYFHTFLDHYGPISYQNNPRGEMLRAMHGEIHVFEFGTQIEWHFTQIREYLIFSTRFSPYITVGAHAVYYMPDAYSDLGPVDNPRVLFPAFQDGLNLESGFTYNVLFGGGTRYRLGRNSDLVAEVKWQYYGNDYIEGLDVQGPQNQSNDWTVWINFGYIHYLNF</sequence>